<dbReference type="EMBL" id="QTSX02004525">
    <property type="protein sequence ID" value="KAJ9064141.1"/>
    <property type="molecule type" value="Genomic_DNA"/>
</dbReference>
<sequence length="346" mass="37721">MVKDTKADLYSSKNLDLQSAYPARYQPLFDPSRIKGFVAGGLGACCAVTFTNPLEVIKTRFQLQGELISQKVEFKRVYTSLPQAFKIIYQHEGILGLQRGLKAAYGYQILMNSARFGGYDLIKNNLPQSLKESFVAGALAGAASGAIGATLGSPLFLIKTRLQAQCGASMPVIGTQYPYKNAIDGLRAVWRTDGFAGLYRGTSVAALRTAVGSGVQLPLYDITKRTLLASGHFSDTTSTHFLTSLIAGFGVCCAMNPLDVITTRMYSQPSDAFGRPLLYPNLVSCFTATVRSEGFSGFTKGFVAHYYRIGPHTCLTFIFVVSYYCYLRLIFRNNSGNLCHKSLTLG</sequence>
<dbReference type="Proteomes" id="UP001165960">
    <property type="component" value="Unassembled WGS sequence"/>
</dbReference>
<evidence type="ECO:0000313" key="2">
    <source>
        <dbReference type="Proteomes" id="UP001165960"/>
    </source>
</evidence>
<proteinExistence type="predicted"/>
<evidence type="ECO:0000313" key="1">
    <source>
        <dbReference type="EMBL" id="KAJ9064141.1"/>
    </source>
</evidence>
<keyword evidence="2" id="KW-1185">Reference proteome</keyword>
<accession>A0ACC2SP22</accession>
<name>A0ACC2SP22_9FUNG</name>
<gene>
    <name evidence="1" type="primary">OAC1_2</name>
    <name evidence="1" type="ORF">DSO57_1033512</name>
</gene>
<organism evidence="1 2">
    <name type="scientific">Entomophthora muscae</name>
    <dbReference type="NCBI Taxonomy" id="34485"/>
    <lineage>
        <taxon>Eukaryota</taxon>
        <taxon>Fungi</taxon>
        <taxon>Fungi incertae sedis</taxon>
        <taxon>Zoopagomycota</taxon>
        <taxon>Entomophthoromycotina</taxon>
        <taxon>Entomophthoromycetes</taxon>
        <taxon>Entomophthorales</taxon>
        <taxon>Entomophthoraceae</taxon>
        <taxon>Entomophthora</taxon>
    </lineage>
</organism>
<protein>
    <submittedName>
        <fullName evidence="1">Mitochondrial oxaloacetate carrier protein, variant 3</fullName>
    </submittedName>
</protein>
<comment type="caution">
    <text evidence="1">The sequence shown here is derived from an EMBL/GenBank/DDBJ whole genome shotgun (WGS) entry which is preliminary data.</text>
</comment>
<reference evidence="1" key="1">
    <citation type="submission" date="2022-04" db="EMBL/GenBank/DDBJ databases">
        <title>Genome of the entomopathogenic fungus Entomophthora muscae.</title>
        <authorList>
            <person name="Elya C."/>
            <person name="Lovett B.R."/>
            <person name="Lee E."/>
            <person name="Macias A.M."/>
            <person name="Hajek A.E."/>
            <person name="De Bivort B.L."/>
            <person name="Kasson M.T."/>
            <person name="De Fine Licht H.H."/>
            <person name="Stajich J.E."/>
        </authorList>
    </citation>
    <scope>NUCLEOTIDE SEQUENCE</scope>
    <source>
        <strain evidence="1">Berkeley</strain>
    </source>
</reference>